<dbReference type="InterPro" id="IPR036465">
    <property type="entry name" value="vWFA_dom_sf"/>
</dbReference>
<dbReference type="EMBL" id="UINC01000609">
    <property type="protein sequence ID" value="SUZ58277.1"/>
    <property type="molecule type" value="Genomic_DNA"/>
</dbReference>
<feature type="region of interest" description="Disordered" evidence="1">
    <location>
        <begin position="1"/>
        <end position="80"/>
    </location>
</feature>
<sequence>MESSDESESSEDETEVTEGAEGESEEGEETEESSEESSDESDEEDEDETEESEATTGGKDGSDDKKITATTDDAYNESSKDLLDENAREINYYQIPKADLDNIIVRYDEINTELEQYWTTTDSEIYDRMKKTFADSVNKIRHDSKKTISYMVKEFEMKKAADLYARASTSKTGRLDLSKVHTYKYNDDLFAKVTTLPGATNHGMVIFLDWSGSMYGNLKGTIKQLFNLLWFCQRVKIPFEVYAFSSAYFRDNGEKRDRNDFQQIPKINDLVIQHMHLLNFFSSNMSTNEFNEMLNKLYTLTTTIQRKYSYTREDRLTEPSRYALGGTPLDSAILAAMDILPKFKSYTGVQKVNTIFLTDGESHPVENYVTVSEDGEKIYQGYIDRRSDMVITDPVTGKKVKFDYKELYYNDGAAGKKTALYLELLKYRVLDMNIVGFFIAGEGRNGNISKSIIIDKFGTGEYRDPRNNDIIKKVRKELKKNNVAVCKSAGYDEYYVLPSMDIDLENKGIEVEVGASKSALKSAFKKNATSKTLNRPLLNKFIGMVA</sequence>
<evidence type="ECO:0000256" key="1">
    <source>
        <dbReference type="SAM" id="MobiDB-lite"/>
    </source>
</evidence>
<reference evidence="2" key="1">
    <citation type="submission" date="2018-05" db="EMBL/GenBank/DDBJ databases">
        <authorList>
            <person name="Lanie J.A."/>
            <person name="Ng W.-L."/>
            <person name="Kazmierczak K.M."/>
            <person name="Andrzejewski T.M."/>
            <person name="Davidsen T.M."/>
            <person name="Wayne K.J."/>
            <person name="Tettelin H."/>
            <person name="Glass J.I."/>
            <person name="Rusch D."/>
            <person name="Podicherti R."/>
            <person name="Tsui H.-C.T."/>
            <person name="Winkler M.E."/>
        </authorList>
    </citation>
    <scope>NUCLEOTIDE SEQUENCE</scope>
</reference>
<protein>
    <recommendedName>
        <fullName evidence="3">VWFA domain-containing protein</fullName>
    </recommendedName>
</protein>
<accession>A0A381NUY5</accession>
<feature type="compositionally biased region" description="Acidic residues" evidence="1">
    <location>
        <begin position="1"/>
        <end position="53"/>
    </location>
</feature>
<evidence type="ECO:0008006" key="3">
    <source>
        <dbReference type="Google" id="ProtNLM"/>
    </source>
</evidence>
<name>A0A381NUY5_9ZZZZ</name>
<dbReference type="AlphaFoldDB" id="A0A381NUY5"/>
<proteinExistence type="predicted"/>
<evidence type="ECO:0000313" key="2">
    <source>
        <dbReference type="EMBL" id="SUZ58277.1"/>
    </source>
</evidence>
<organism evidence="2">
    <name type="scientific">marine metagenome</name>
    <dbReference type="NCBI Taxonomy" id="408172"/>
    <lineage>
        <taxon>unclassified sequences</taxon>
        <taxon>metagenomes</taxon>
        <taxon>ecological metagenomes</taxon>
    </lineage>
</organism>
<dbReference type="Gene3D" id="3.40.50.410">
    <property type="entry name" value="von Willebrand factor, type A domain"/>
    <property type="match status" value="1"/>
</dbReference>
<gene>
    <name evidence="2" type="ORF">METZ01_LOCUS11131</name>
</gene>
<dbReference type="SUPFAM" id="SSF53300">
    <property type="entry name" value="vWA-like"/>
    <property type="match status" value="1"/>
</dbReference>